<evidence type="ECO:0000256" key="5">
    <source>
        <dbReference type="SAM" id="MobiDB-lite"/>
    </source>
</evidence>
<dbReference type="EC" id="6.3.5.4" evidence="2"/>
<evidence type="ECO:0000256" key="2">
    <source>
        <dbReference type="ARBA" id="ARBA00012737"/>
    </source>
</evidence>
<evidence type="ECO:0000256" key="4">
    <source>
        <dbReference type="ARBA" id="ARBA00048741"/>
    </source>
</evidence>
<dbReference type="Proteomes" id="UP001596470">
    <property type="component" value="Unassembled WGS sequence"/>
</dbReference>
<name>A0ABW2D7I5_9ACTN</name>
<evidence type="ECO:0000313" key="8">
    <source>
        <dbReference type="Proteomes" id="UP001596470"/>
    </source>
</evidence>
<dbReference type="EMBL" id="JBHSYS010000003">
    <property type="protein sequence ID" value="MFC6958290.1"/>
    <property type="molecule type" value="Genomic_DNA"/>
</dbReference>
<feature type="region of interest" description="Disordered" evidence="5">
    <location>
        <begin position="460"/>
        <end position="480"/>
    </location>
</feature>
<gene>
    <name evidence="7" type="ORF">ACFQS3_13885</name>
</gene>
<evidence type="ECO:0000259" key="6">
    <source>
        <dbReference type="Pfam" id="PF00733"/>
    </source>
</evidence>
<keyword evidence="3" id="KW-0061">Asparagine biosynthesis</keyword>
<dbReference type="PANTHER" id="PTHR43284:SF1">
    <property type="entry name" value="ASPARAGINE SYNTHETASE"/>
    <property type="match status" value="1"/>
</dbReference>
<accession>A0ABW2D7I5</accession>
<dbReference type="Gene3D" id="3.40.50.620">
    <property type="entry name" value="HUPs"/>
    <property type="match status" value="1"/>
</dbReference>
<organism evidence="7 8">
    <name type="scientific">Glycomyces mayteni</name>
    <dbReference type="NCBI Taxonomy" id="543887"/>
    <lineage>
        <taxon>Bacteria</taxon>
        <taxon>Bacillati</taxon>
        <taxon>Actinomycetota</taxon>
        <taxon>Actinomycetes</taxon>
        <taxon>Glycomycetales</taxon>
        <taxon>Glycomycetaceae</taxon>
        <taxon>Glycomyces</taxon>
    </lineage>
</organism>
<proteinExistence type="predicted"/>
<evidence type="ECO:0000256" key="1">
    <source>
        <dbReference type="ARBA" id="ARBA00005187"/>
    </source>
</evidence>
<dbReference type="InterPro" id="IPR051786">
    <property type="entry name" value="ASN_synthetase/amidase"/>
</dbReference>
<dbReference type="InterPro" id="IPR029055">
    <property type="entry name" value="Ntn_hydrolases_N"/>
</dbReference>
<dbReference type="SUPFAM" id="SSF56235">
    <property type="entry name" value="N-terminal nucleophile aminohydrolases (Ntn hydrolases)"/>
    <property type="match status" value="1"/>
</dbReference>
<comment type="pathway">
    <text evidence="1">Amino-acid biosynthesis; L-asparagine biosynthesis; L-asparagine from L-aspartate (L-Gln route): step 1/1.</text>
</comment>
<feature type="domain" description="Asparagine synthetase" evidence="6">
    <location>
        <begin position="215"/>
        <end position="453"/>
    </location>
</feature>
<dbReference type="PANTHER" id="PTHR43284">
    <property type="entry name" value="ASPARAGINE SYNTHETASE (GLUTAMINE-HYDROLYZING)"/>
    <property type="match status" value="1"/>
</dbReference>
<reference evidence="8" key="1">
    <citation type="journal article" date="2019" name="Int. J. Syst. Evol. Microbiol.">
        <title>The Global Catalogue of Microorganisms (GCM) 10K type strain sequencing project: providing services to taxonomists for standard genome sequencing and annotation.</title>
        <authorList>
            <consortium name="The Broad Institute Genomics Platform"/>
            <consortium name="The Broad Institute Genome Sequencing Center for Infectious Disease"/>
            <person name="Wu L."/>
            <person name="Ma J."/>
        </authorList>
    </citation>
    <scope>NUCLEOTIDE SEQUENCE [LARGE SCALE GENOMIC DNA]</scope>
    <source>
        <strain evidence="8">KACC 12634</strain>
    </source>
</reference>
<keyword evidence="8" id="KW-1185">Reference proteome</keyword>
<comment type="catalytic activity">
    <reaction evidence="4">
        <text>L-aspartate + L-glutamine + ATP + H2O = L-asparagine + L-glutamate + AMP + diphosphate + H(+)</text>
        <dbReference type="Rhea" id="RHEA:12228"/>
        <dbReference type="ChEBI" id="CHEBI:15377"/>
        <dbReference type="ChEBI" id="CHEBI:15378"/>
        <dbReference type="ChEBI" id="CHEBI:29985"/>
        <dbReference type="ChEBI" id="CHEBI:29991"/>
        <dbReference type="ChEBI" id="CHEBI:30616"/>
        <dbReference type="ChEBI" id="CHEBI:33019"/>
        <dbReference type="ChEBI" id="CHEBI:58048"/>
        <dbReference type="ChEBI" id="CHEBI:58359"/>
        <dbReference type="ChEBI" id="CHEBI:456215"/>
        <dbReference type="EC" id="6.3.5.4"/>
    </reaction>
</comment>
<dbReference type="InterPro" id="IPR014729">
    <property type="entry name" value="Rossmann-like_a/b/a_fold"/>
</dbReference>
<sequence length="556" mass="61029">MRHAPGGRAIRYRSRPYVCGALGDWDRRRLDELLAAAPTAVKRTAEHDGLVLHASGGTDRWRSGDHRGRLWGPLADGPAPRGWREAAESRMAAGAAAGPGYAALHTDALGLQDLYYRRIGDAVYFSGRIEPLLPVGGARAHVDWGAWASTLAMSSPVDDRTPFAEIKRMRAAGAWTWRDGRLHWESFEPSWAGAEPDPDLGPEEALAVLEDVLAPDRRTAVTLSGGWDSRLLGVLATRKVARMRAWTVSTDDGLDLDVRYAPAVAEALGLRHRVMIPADTAWNDHHAAVWRRTGYQTLFHTWLMPLAESLRRERVRLLDGLAGDVLFGGSFLSEATLAEPDPRDRWQLLRERMERKRDEVKAQLHPGVEAAFEELHAGAFKQAVAPFDGHPAALTLGALHTRTCRSIGISPMWIFAPETETALPFVHPEAVRTALRIPPEAKVGKAFYRRMLEAADPRTAALPSTNDPLPVPRPAIGPRRQTGPAAIAALTDRVRSSETVMGLLSDDLRADLAGADFAERVRKDTARFRVLGWAGLLAAWLEDFAPHLDLDGGARP</sequence>
<comment type="caution">
    <text evidence="7">The sequence shown here is derived from an EMBL/GenBank/DDBJ whole genome shotgun (WGS) entry which is preliminary data.</text>
</comment>
<dbReference type="InterPro" id="IPR001962">
    <property type="entry name" value="Asn_synthase"/>
</dbReference>
<protein>
    <recommendedName>
        <fullName evidence="2">asparagine synthase (glutamine-hydrolyzing)</fullName>
        <ecNumber evidence="2">6.3.5.4</ecNumber>
    </recommendedName>
</protein>
<dbReference type="Pfam" id="PF00733">
    <property type="entry name" value="Asn_synthase"/>
    <property type="match status" value="1"/>
</dbReference>
<keyword evidence="3" id="KW-0028">Amino-acid biosynthesis</keyword>
<dbReference type="SUPFAM" id="SSF52402">
    <property type="entry name" value="Adenine nucleotide alpha hydrolases-like"/>
    <property type="match status" value="1"/>
</dbReference>
<dbReference type="RefSeq" id="WP_382346739.1">
    <property type="nucleotide sequence ID" value="NZ_JBHMBP010000001.1"/>
</dbReference>
<evidence type="ECO:0000313" key="7">
    <source>
        <dbReference type="EMBL" id="MFC6958290.1"/>
    </source>
</evidence>
<evidence type="ECO:0000256" key="3">
    <source>
        <dbReference type="ARBA" id="ARBA00022888"/>
    </source>
</evidence>